<protein>
    <submittedName>
        <fullName evidence="2">Uncharacterized protein</fullName>
    </submittedName>
</protein>
<reference evidence="2 3" key="1">
    <citation type="submission" date="2022-11" db="EMBL/GenBank/DDBJ databases">
        <title>Minimal conservation of predation-associated metabolite biosynthetic gene clusters underscores biosynthetic potential of Myxococcota including descriptions for ten novel species: Archangium lansinium sp. nov., Myxococcus landrumus sp. nov., Nannocystis bai.</title>
        <authorList>
            <person name="Ahearne A."/>
            <person name="Stevens C."/>
            <person name="Dowd S."/>
        </authorList>
    </citation>
    <scope>NUCLEOTIDE SEQUENCE [LARGE SCALE GENOMIC DNA]</scope>
    <source>
        <strain evidence="2 3">NCELM</strain>
    </source>
</reference>
<evidence type="ECO:0000313" key="2">
    <source>
        <dbReference type="EMBL" id="MDC0667455.1"/>
    </source>
</evidence>
<evidence type="ECO:0000256" key="1">
    <source>
        <dbReference type="SAM" id="MobiDB-lite"/>
    </source>
</evidence>
<feature type="region of interest" description="Disordered" evidence="1">
    <location>
        <begin position="33"/>
        <end position="68"/>
    </location>
</feature>
<organism evidence="2 3">
    <name type="scientific">Nannocystis radixulma</name>
    <dbReference type="NCBI Taxonomy" id="2995305"/>
    <lineage>
        <taxon>Bacteria</taxon>
        <taxon>Pseudomonadati</taxon>
        <taxon>Myxococcota</taxon>
        <taxon>Polyangia</taxon>
        <taxon>Nannocystales</taxon>
        <taxon>Nannocystaceae</taxon>
        <taxon>Nannocystis</taxon>
    </lineage>
</organism>
<feature type="compositionally biased region" description="Low complexity" evidence="1">
    <location>
        <begin position="42"/>
        <end position="68"/>
    </location>
</feature>
<proteinExistence type="predicted"/>
<name>A0ABT5B041_9BACT</name>
<dbReference type="EMBL" id="JAQNDN010000002">
    <property type="protein sequence ID" value="MDC0667455.1"/>
    <property type="molecule type" value="Genomic_DNA"/>
</dbReference>
<accession>A0ABT5B041</accession>
<keyword evidence="3" id="KW-1185">Reference proteome</keyword>
<comment type="caution">
    <text evidence="2">The sequence shown here is derived from an EMBL/GenBank/DDBJ whole genome shotgun (WGS) entry which is preliminary data.</text>
</comment>
<dbReference type="Proteomes" id="UP001217838">
    <property type="component" value="Unassembled WGS sequence"/>
</dbReference>
<sequence length="386" mass="40709">MRSPHSALIVAAACLLESGCLVTVFVKDAGAEEDGTGGGSGSVASDDQVSQETGSSVSTSETTSELTTGNGFGVTVDVDFDLGEQEDWDFCSLARVPCDGDSEDIDHALGINCDGGLQTQGALTWSGPAGSRLVLHEVLGTTEVYAPTEGSRRVALSTGDASHLLLTLPEMPDLGNCPASQTCPSTDWPGDDLAELPPPMVAKAKQCEENEPVGVPGDCSQTIESQWGLGGEMTAYDYTELRFSAVAPLGTAGFAFDFAFLTAEFPPRFPTIYNDLFVAWVASERYTGNIALDPDGNPIGAVTLPYTIKLDAMPADCEPDCVDIPLREFAFEDRAGTTWYQSEIGIDPGESIEVVFALFDVGDPIVDSVVLLDGVRWQCAPPPSSL</sequence>
<dbReference type="RefSeq" id="WP_271995525.1">
    <property type="nucleotide sequence ID" value="NZ_JAQNDN010000002.1"/>
</dbReference>
<gene>
    <name evidence="2" type="ORF">POL58_06890</name>
</gene>
<evidence type="ECO:0000313" key="3">
    <source>
        <dbReference type="Proteomes" id="UP001217838"/>
    </source>
</evidence>